<dbReference type="EMBL" id="CAJDYZ010004372">
    <property type="protein sequence ID" value="CAD1471311.1"/>
    <property type="molecule type" value="Genomic_DNA"/>
</dbReference>
<evidence type="ECO:0000313" key="2">
    <source>
        <dbReference type="Proteomes" id="UP000752696"/>
    </source>
</evidence>
<name>A0A6V7GZ80_9HYME</name>
<dbReference type="Proteomes" id="UP000752696">
    <property type="component" value="Unassembled WGS sequence"/>
</dbReference>
<protein>
    <submittedName>
        <fullName evidence="1">Uncharacterized protein</fullName>
    </submittedName>
</protein>
<keyword evidence="2" id="KW-1185">Reference proteome</keyword>
<reference evidence="1" key="1">
    <citation type="submission" date="2020-07" db="EMBL/GenBank/DDBJ databases">
        <authorList>
            <person name="Nazaruddin N."/>
        </authorList>
    </citation>
    <scope>NUCLEOTIDE SEQUENCE</scope>
</reference>
<gene>
    <name evidence="1" type="ORF">MHI_LOCUS217009</name>
</gene>
<organism evidence="1 2">
    <name type="scientific">Heterotrigona itama</name>
    <dbReference type="NCBI Taxonomy" id="395501"/>
    <lineage>
        <taxon>Eukaryota</taxon>
        <taxon>Metazoa</taxon>
        <taxon>Ecdysozoa</taxon>
        <taxon>Arthropoda</taxon>
        <taxon>Hexapoda</taxon>
        <taxon>Insecta</taxon>
        <taxon>Pterygota</taxon>
        <taxon>Neoptera</taxon>
        <taxon>Endopterygota</taxon>
        <taxon>Hymenoptera</taxon>
        <taxon>Apocrita</taxon>
        <taxon>Aculeata</taxon>
        <taxon>Apoidea</taxon>
        <taxon>Anthophila</taxon>
        <taxon>Apidae</taxon>
        <taxon>Heterotrigona</taxon>
    </lineage>
</organism>
<evidence type="ECO:0000313" key="1">
    <source>
        <dbReference type="EMBL" id="CAD1471311.1"/>
    </source>
</evidence>
<comment type="caution">
    <text evidence="1">The sequence shown here is derived from an EMBL/GenBank/DDBJ whole genome shotgun (WGS) entry which is preliminary data.</text>
</comment>
<dbReference type="AlphaFoldDB" id="A0A6V7GZ80"/>
<feature type="non-terminal residue" evidence="1">
    <location>
        <position position="1"/>
    </location>
</feature>
<accession>A0A6V7GZ80</accession>
<proteinExistence type="predicted"/>
<feature type="non-terminal residue" evidence="1">
    <location>
        <position position="40"/>
    </location>
</feature>
<sequence length="40" mass="4564">SLNALDAKKCWKIKSYSTTPDRGSVGTRFIEFRVVSNLQF</sequence>